<evidence type="ECO:0000256" key="3">
    <source>
        <dbReference type="ARBA" id="ARBA00022630"/>
    </source>
</evidence>
<name>A0A318KT24_9NEIS</name>
<dbReference type="PIRSF" id="PIRSF006268">
    <property type="entry name" value="ApbE"/>
    <property type="match status" value="1"/>
</dbReference>
<dbReference type="EMBL" id="QJKI01000005">
    <property type="protein sequence ID" value="PXX79978.1"/>
    <property type="molecule type" value="Genomic_DNA"/>
</dbReference>
<comment type="similarity">
    <text evidence="10 12">Belongs to the ApbE family.</text>
</comment>
<dbReference type="GO" id="GO:0046872">
    <property type="term" value="F:metal ion binding"/>
    <property type="evidence" value="ECO:0007669"/>
    <property type="project" value="UniProtKB-UniRule"/>
</dbReference>
<keyword evidence="12 13" id="KW-0449">Lipoprotein</keyword>
<evidence type="ECO:0000256" key="7">
    <source>
        <dbReference type="ARBA" id="ARBA00022842"/>
    </source>
</evidence>
<evidence type="ECO:0000313" key="14">
    <source>
        <dbReference type="Proteomes" id="UP000247555"/>
    </source>
</evidence>
<keyword evidence="12" id="KW-1003">Cell membrane</keyword>
<feature type="chain" id="PRO_5016193604" description="FAD:protein FMN transferase" evidence="12">
    <location>
        <begin position="19"/>
        <end position="355"/>
    </location>
</feature>
<feature type="binding site" evidence="11">
    <location>
        <position position="175"/>
    </location>
    <ligand>
        <name>Mg(2+)</name>
        <dbReference type="ChEBI" id="CHEBI:18420"/>
    </ligand>
</feature>
<comment type="cofactor">
    <cofactor evidence="11">
        <name>Mg(2+)</name>
        <dbReference type="ChEBI" id="CHEBI:18420"/>
    </cofactor>
    <cofactor evidence="11">
        <name>Mn(2+)</name>
        <dbReference type="ChEBI" id="CHEBI:29035"/>
    </cofactor>
    <text evidence="11">Magnesium. Can also use manganese.</text>
</comment>
<evidence type="ECO:0000256" key="11">
    <source>
        <dbReference type="PIRSR" id="PIRSR006268-2"/>
    </source>
</evidence>
<keyword evidence="6 10" id="KW-0274">FAD</keyword>
<evidence type="ECO:0000256" key="1">
    <source>
        <dbReference type="ARBA" id="ARBA00011955"/>
    </source>
</evidence>
<evidence type="ECO:0000256" key="8">
    <source>
        <dbReference type="ARBA" id="ARBA00031306"/>
    </source>
</evidence>
<dbReference type="EC" id="2.7.1.180" evidence="1 10"/>
<comment type="subcellular location">
    <subcellularLocation>
        <location evidence="12">Cell inner membrane</location>
        <topology evidence="12">Lipid-anchor</topology>
        <orientation evidence="12">Periplasmic side</orientation>
    </subcellularLocation>
</comment>
<comment type="function">
    <text evidence="12">Flavin transferase that catalyzes the transfer of the FMN moiety of FAD and its covalent binding to the hydroxyl group of a threonine residue in a target flavoprotein.</text>
</comment>
<keyword evidence="12" id="KW-0997">Cell inner membrane</keyword>
<proteinExistence type="inferred from homology"/>
<dbReference type="PANTHER" id="PTHR30040:SF2">
    <property type="entry name" value="FAD:PROTEIN FMN TRANSFERASE"/>
    <property type="match status" value="1"/>
</dbReference>
<dbReference type="Pfam" id="PF02424">
    <property type="entry name" value="ApbE"/>
    <property type="match status" value="1"/>
</dbReference>
<gene>
    <name evidence="13" type="ORF">DFR34_105182</name>
</gene>
<dbReference type="AlphaFoldDB" id="A0A318KT24"/>
<evidence type="ECO:0000256" key="10">
    <source>
        <dbReference type="PIRNR" id="PIRNR006268"/>
    </source>
</evidence>
<feature type="signal peptide" evidence="12">
    <location>
        <begin position="1"/>
        <end position="18"/>
    </location>
</feature>
<dbReference type="RefSeq" id="WP_110390257.1">
    <property type="nucleotide sequence ID" value="NZ_QJKI01000005.1"/>
</dbReference>
<evidence type="ECO:0000256" key="5">
    <source>
        <dbReference type="ARBA" id="ARBA00022723"/>
    </source>
</evidence>
<dbReference type="GO" id="GO:0016740">
    <property type="term" value="F:transferase activity"/>
    <property type="evidence" value="ECO:0007669"/>
    <property type="project" value="UniProtKB-UniRule"/>
</dbReference>
<evidence type="ECO:0000256" key="4">
    <source>
        <dbReference type="ARBA" id="ARBA00022679"/>
    </source>
</evidence>
<evidence type="ECO:0000256" key="9">
    <source>
        <dbReference type="ARBA" id="ARBA00048540"/>
    </source>
</evidence>
<dbReference type="PANTHER" id="PTHR30040">
    <property type="entry name" value="THIAMINE BIOSYNTHESIS LIPOPROTEIN APBE"/>
    <property type="match status" value="1"/>
</dbReference>
<accession>A0A318KT24</accession>
<keyword evidence="12" id="KW-0732">Signal</keyword>
<sequence length="355" mass="38314">MRRLSRLAGLLAALLLLAGCQREPTLWQQESYVFGTRVQITTADVPESVARPAVAAALADLDRWHVRLHAWRDDSELTRINRALAAGQPVDTDSEVLGLLRQAQDISARADGLFNPAIGQLVALWGFHADSFAPVRPEPGALARLLASAPSMADVQFDGQRVSSRNRAVSFDLGGMAKGWALDRVADRLRQAGVKSALINIGGNILALGSKGDTPWKVGLQAPRDNQAMAVIVLHDGEALGTSGDYQRYFELDGVRYCHLIDPRNGSAACQRQAATVLVEPGPDAGLRSDVASKPLFFAPRADIARLAGRFAIRDVLLVEADGHTWLSPAMQPRVQWLQRPAQVDVLTGFTAAPT</sequence>
<dbReference type="InterPro" id="IPR024932">
    <property type="entry name" value="ApbE"/>
</dbReference>
<keyword evidence="5 10" id="KW-0479">Metal-binding</keyword>
<reference evidence="13 14" key="1">
    <citation type="submission" date="2018-05" db="EMBL/GenBank/DDBJ databases">
        <title>Genomic Encyclopedia of Type Strains, Phase IV (KMG-IV): sequencing the most valuable type-strain genomes for metagenomic binning, comparative biology and taxonomic classification.</title>
        <authorList>
            <person name="Goeker M."/>
        </authorList>
    </citation>
    <scope>NUCLEOTIDE SEQUENCE [LARGE SCALE GENOMIC DNA]</scope>
    <source>
        <strain evidence="13 14">DSM 29661</strain>
    </source>
</reference>
<dbReference type="InterPro" id="IPR003374">
    <property type="entry name" value="ApbE-like_sf"/>
</dbReference>
<comment type="catalytic activity">
    <reaction evidence="9 10 12">
        <text>L-threonyl-[protein] + FAD = FMN-L-threonyl-[protein] + AMP + H(+)</text>
        <dbReference type="Rhea" id="RHEA:36847"/>
        <dbReference type="Rhea" id="RHEA-COMP:11060"/>
        <dbReference type="Rhea" id="RHEA-COMP:11061"/>
        <dbReference type="ChEBI" id="CHEBI:15378"/>
        <dbReference type="ChEBI" id="CHEBI:30013"/>
        <dbReference type="ChEBI" id="CHEBI:57692"/>
        <dbReference type="ChEBI" id="CHEBI:74257"/>
        <dbReference type="ChEBI" id="CHEBI:456215"/>
        <dbReference type="EC" id="2.7.1.180"/>
    </reaction>
</comment>
<evidence type="ECO:0000256" key="2">
    <source>
        <dbReference type="ARBA" id="ARBA00016337"/>
    </source>
</evidence>
<protein>
    <recommendedName>
        <fullName evidence="2 10">FAD:protein FMN transferase</fullName>
        <ecNumber evidence="1 10">2.7.1.180</ecNumber>
    </recommendedName>
    <alternativeName>
        <fullName evidence="8 10">Flavin transferase</fullName>
    </alternativeName>
</protein>
<dbReference type="Proteomes" id="UP000247555">
    <property type="component" value="Unassembled WGS sequence"/>
</dbReference>
<keyword evidence="14" id="KW-1185">Reference proteome</keyword>
<keyword evidence="3 10" id="KW-0285">Flavoprotein</keyword>
<evidence type="ECO:0000256" key="12">
    <source>
        <dbReference type="RuleBase" id="RU363002"/>
    </source>
</evidence>
<keyword evidence="7 10" id="KW-0460">Magnesium</keyword>
<dbReference type="GO" id="GO:0005886">
    <property type="term" value="C:plasma membrane"/>
    <property type="evidence" value="ECO:0007669"/>
    <property type="project" value="UniProtKB-SubCell"/>
</dbReference>
<keyword evidence="4 10" id="KW-0808">Transferase</keyword>
<feature type="binding site" evidence="11">
    <location>
        <position position="290"/>
    </location>
    <ligand>
        <name>Mg(2+)</name>
        <dbReference type="ChEBI" id="CHEBI:18420"/>
    </ligand>
</feature>
<comment type="caution">
    <text evidence="13">The sequence shown here is derived from an EMBL/GenBank/DDBJ whole genome shotgun (WGS) entry which is preliminary data.</text>
</comment>
<evidence type="ECO:0000313" key="13">
    <source>
        <dbReference type="EMBL" id="PXX79978.1"/>
    </source>
</evidence>
<dbReference type="OrthoDB" id="9778595at2"/>
<organism evidence="13 14">
    <name type="scientific">Rivihabitans pingtungensis</name>
    <dbReference type="NCBI Taxonomy" id="1054498"/>
    <lineage>
        <taxon>Bacteria</taxon>
        <taxon>Pseudomonadati</taxon>
        <taxon>Pseudomonadota</taxon>
        <taxon>Betaproteobacteria</taxon>
        <taxon>Neisseriales</taxon>
        <taxon>Aquaspirillaceae</taxon>
        <taxon>Rivihabitans</taxon>
    </lineage>
</organism>
<keyword evidence="12" id="KW-0472">Membrane</keyword>
<evidence type="ECO:0000256" key="6">
    <source>
        <dbReference type="ARBA" id="ARBA00022827"/>
    </source>
</evidence>
<dbReference type="SUPFAM" id="SSF143631">
    <property type="entry name" value="ApbE-like"/>
    <property type="match status" value="1"/>
</dbReference>
<dbReference type="Gene3D" id="3.10.520.10">
    <property type="entry name" value="ApbE-like domains"/>
    <property type="match status" value="1"/>
</dbReference>
<dbReference type="PROSITE" id="PS51257">
    <property type="entry name" value="PROKAR_LIPOPROTEIN"/>
    <property type="match status" value="1"/>
</dbReference>